<feature type="binding site" evidence="6">
    <location>
        <position position="411"/>
    </location>
    <ligand>
        <name>substrate</name>
    </ligand>
</feature>
<dbReference type="GO" id="GO:0008836">
    <property type="term" value="F:diaminopimelate decarboxylase activity"/>
    <property type="evidence" value="ECO:0007669"/>
    <property type="project" value="UniProtKB-EC"/>
</dbReference>
<evidence type="ECO:0000313" key="10">
    <source>
        <dbReference type="EMBL" id="MDP9616457.1"/>
    </source>
</evidence>
<dbReference type="InterPro" id="IPR009006">
    <property type="entry name" value="Ala_racemase/Decarboxylase_C"/>
</dbReference>
<dbReference type="SUPFAM" id="SSF51419">
    <property type="entry name" value="PLP-binding barrel"/>
    <property type="match status" value="1"/>
</dbReference>
<feature type="modified residue" description="N6-(pyridoxal phosphate)lysine" evidence="6">
    <location>
        <position position="86"/>
    </location>
</feature>
<dbReference type="Proteomes" id="UP001234880">
    <property type="component" value="Unassembled WGS sequence"/>
</dbReference>
<evidence type="ECO:0000256" key="7">
    <source>
        <dbReference type="NCBIfam" id="TIGR01048"/>
    </source>
</evidence>
<comment type="subunit">
    <text evidence="6">Homodimer.</text>
</comment>
<comment type="caution">
    <text evidence="6">Lacks conserved residue(s) required for the propagation of feature annotation.</text>
</comment>
<feature type="binding site" evidence="6">
    <location>
        <position position="313"/>
    </location>
    <ligand>
        <name>substrate</name>
    </ligand>
</feature>
<protein>
    <recommendedName>
        <fullName evidence="6 7">Diaminopimelate decarboxylase</fullName>
        <shortName evidence="6">DAP decarboxylase</shortName>
        <shortName evidence="6">DAPDC</shortName>
        <ecNumber evidence="6 7">4.1.1.20</ecNumber>
    </recommendedName>
</protein>
<dbReference type="InterPro" id="IPR002986">
    <property type="entry name" value="DAP_deCOOHase_LysA"/>
</dbReference>
<dbReference type="EMBL" id="JAURUE010000005">
    <property type="protein sequence ID" value="MDP9616457.1"/>
    <property type="molecule type" value="Genomic_DNA"/>
</dbReference>
<dbReference type="SUPFAM" id="SSF50621">
    <property type="entry name" value="Alanine racemase C-terminal domain-like"/>
    <property type="match status" value="1"/>
</dbReference>
<keyword evidence="2 6" id="KW-0210">Decarboxylase</keyword>
<dbReference type="InterPro" id="IPR022644">
    <property type="entry name" value="De-COase2_N"/>
</dbReference>
<dbReference type="InterPro" id="IPR029066">
    <property type="entry name" value="PLP-binding_barrel"/>
</dbReference>
<evidence type="ECO:0000313" key="11">
    <source>
        <dbReference type="Proteomes" id="UP001234880"/>
    </source>
</evidence>
<evidence type="ECO:0000256" key="3">
    <source>
        <dbReference type="ARBA" id="ARBA00022898"/>
    </source>
</evidence>
<evidence type="ECO:0000256" key="2">
    <source>
        <dbReference type="ARBA" id="ARBA00022793"/>
    </source>
</evidence>
<gene>
    <name evidence="6" type="primary">lysA</name>
    <name evidence="10" type="ORF">JOF35_008815</name>
</gene>
<evidence type="ECO:0000259" key="9">
    <source>
        <dbReference type="Pfam" id="PF02784"/>
    </source>
</evidence>
<accession>A0ABT9L6W4</accession>
<dbReference type="PANTHER" id="PTHR43727:SF2">
    <property type="entry name" value="GROUP IV DECARBOXYLASE"/>
    <property type="match status" value="1"/>
</dbReference>
<dbReference type="InterPro" id="IPR000183">
    <property type="entry name" value="Orn/DAP/Arg_de-COase"/>
</dbReference>
<evidence type="ECO:0000256" key="1">
    <source>
        <dbReference type="ARBA" id="ARBA00001933"/>
    </source>
</evidence>
<comment type="catalytic activity">
    <reaction evidence="6 8">
        <text>meso-2,6-diaminopimelate + H(+) = L-lysine + CO2</text>
        <dbReference type="Rhea" id="RHEA:15101"/>
        <dbReference type="ChEBI" id="CHEBI:15378"/>
        <dbReference type="ChEBI" id="CHEBI:16526"/>
        <dbReference type="ChEBI" id="CHEBI:32551"/>
        <dbReference type="ChEBI" id="CHEBI:57791"/>
        <dbReference type="EC" id="4.1.1.20"/>
    </reaction>
</comment>
<dbReference type="RefSeq" id="WP_307112422.1">
    <property type="nucleotide sequence ID" value="NZ_JAURUE010000005.1"/>
</dbReference>
<feature type="binding site" evidence="6">
    <location>
        <position position="350"/>
    </location>
    <ligand>
        <name>substrate</name>
    </ligand>
</feature>
<dbReference type="CDD" id="cd06828">
    <property type="entry name" value="PLPDE_III_DapDC"/>
    <property type="match status" value="1"/>
</dbReference>
<feature type="binding site" evidence="6">
    <location>
        <position position="354"/>
    </location>
    <ligand>
        <name>substrate</name>
    </ligand>
</feature>
<organism evidence="10 11">
    <name type="scientific">Streptomyces demainii</name>
    <dbReference type="NCBI Taxonomy" id="588122"/>
    <lineage>
        <taxon>Bacteria</taxon>
        <taxon>Bacillati</taxon>
        <taxon>Actinomycetota</taxon>
        <taxon>Actinomycetes</taxon>
        <taxon>Kitasatosporales</taxon>
        <taxon>Streptomycetaceae</taxon>
        <taxon>Streptomyces</taxon>
    </lineage>
</organism>
<dbReference type="PROSITE" id="PS00878">
    <property type="entry name" value="ODR_DC_2_1"/>
    <property type="match status" value="1"/>
</dbReference>
<comment type="cofactor">
    <cofactor evidence="1 6 8">
        <name>pyridoxal 5'-phosphate</name>
        <dbReference type="ChEBI" id="CHEBI:597326"/>
    </cofactor>
</comment>
<reference evidence="10 11" key="1">
    <citation type="submission" date="2023-07" db="EMBL/GenBank/DDBJ databases">
        <title>Sequencing the genomes of 1000 actinobacteria strains.</title>
        <authorList>
            <person name="Klenk H.-P."/>
        </authorList>
    </citation>
    <scope>NUCLEOTIDE SEQUENCE [LARGE SCALE GENOMIC DNA]</scope>
    <source>
        <strain evidence="10 11">DSM 41600</strain>
    </source>
</reference>
<keyword evidence="6" id="KW-0028">Amino-acid biosynthesis</keyword>
<proteinExistence type="inferred from homology"/>
<feature type="domain" description="Orn/DAP/Arg decarboxylase 2 N-terminal" evidence="9">
    <location>
        <begin position="64"/>
        <end position="316"/>
    </location>
</feature>
<comment type="function">
    <text evidence="6">Specifically catalyzes the decarboxylation of meso-diaminopimelate (meso-DAP) to L-lysine.</text>
</comment>
<keyword evidence="4 6" id="KW-0457">Lysine biosynthesis</keyword>
<dbReference type="EC" id="4.1.1.20" evidence="6 7"/>
<keyword evidence="11" id="KW-1185">Reference proteome</keyword>
<comment type="similarity">
    <text evidence="6">Belongs to the Orn/Lys/Arg decarboxylase class-II family. LysA subfamily.</text>
</comment>
<keyword evidence="5 6" id="KW-0456">Lyase</keyword>
<dbReference type="PRINTS" id="PR01181">
    <property type="entry name" value="DAPDCRBXLASE"/>
</dbReference>
<feature type="binding site" evidence="6">
    <location>
        <position position="411"/>
    </location>
    <ligand>
        <name>pyridoxal 5'-phosphate</name>
        <dbReference type="ChEBI" id="CHEBI:597326"/>
    </ligand>
</feature>
<evidence type="ECO:0000256" key="8">
    <source>
        <dbReference type="RuleBase" id="RU003738"/>
    </source>
</evidence>
<feature type="binding site" evidence="6">
    <location>
        <begin position="310"/>
        <end position="313"/>
    </location>
    <ligand>
        <name>pyridoxal 5'-phosphate</name>
        <dbReference type="ChEBI" id="CHEBI:597326"/>
    </ligand>
</feature>
<dbReference type="PRINTS" id="PR01179">
    <property type="entry name" value="ODADCRBXLASE"/>
</dbReference>
<dbReference type="Pfam" id="PF02784">
    <property type="entry name" value="Orn_Arg_deC_N"/>
    <property type="match status" value="1"/>
</dbReference>
<dbReference type="Gene3D" id="2.40.37.10">
    <property type="entry name" value="Lyase, Ornithine Decarboxylase, Chain A, domain 1"/>
    <property type="match status" value="1"/>
</dbReference>
<feature type="binding site" evidence="6">
    <location>
        <position position="268"/>
    </location>
    <ligand>
        <name>pyridoxal 5'-phosphate</name>
        <dbReference type="ChEBI" id="CHEBI:597326"/>
    </ligand>
</feature>
<dbReference type="HAMAP" id="MF_02120">
    <property type="entry name" value="LysA"/>
    <property type="match status" value="1"/>
</dbReference>
<evidence type="ECO:0000256" key="6">
    <source>
        <dbReference type="HAMAP-Rule" id="MF_02120"/>
    </source>
</evidence>
<evidence type="ECO:0000256" key="5">
    <source>
        <dbReference type="ARBA" id="ARBA00023239"/>
    </source>
</evidence>
<dbReference type="NCBIfam" id="TIGR01048">
    <property type="entry name" value="lysA"/>
    <property type="match status" value="1"/>
</dbReference>
<sequence>MTNEEDEETMTETTVPVELGKLHPELWPRTAEREADGVLRIGRLAVTELAERFGTPAYLFDEDDFRVRCAEFAAAFHDVDVYYAGKAFLCRAVARMVAEAGLSLDVCTGGELKVALAAGFPTERIVMHGNNKTDEELAHAVAAGVGRYVVDSFDEIDRLTVLGRRYGTRPRALVRVSVGVKADTHTHISTAHDDQKFGFPLADGDAAEAVRRVLRDGVLDLRGLHMHIGSQIFGIDGFEAGARRLLGLHAAVAADHGVELPELSLGGGFAIAYVSSHSPLNAQELADRLRAIVADECAALGVARPRLAIEPGRSLVGTSGVTLYRVGTVKPLAGRRTYVSVDGGMSDNIRPALYDGVYSVVLAGRHSDAEPMLSRVVGRHCDAGDIVVRDDHLPGDVRIGDLLAVPGTGAYCRSLSNNFNHVPRPPVVAVSRGEARLIIRRETDEDMLRLDMG</sequence>
<comment type="pathway">
    <text evidence="6 8">Amino-acid biosynthesis; L-lysine biosynthesis via DAP pathway; L-lysine from DL-2,6-diaminopimelate: step 1/1.</text>
</comment>
<name>A0ABT9L6W4_9ACTN</name>
<dbReference type="PANTHER" id="PTHR43727">
    <property type="entry name" value="DIAMINOPIMELATE DECARBOXYLASE"/>
    <property type="match status" value="1"/>
</dbReference>
<evidence type="ECO:0000256" key="4">
    <source>
        <dbReference type="ARBA" id="ARBA00023154"/>
    </source>
</evidence>
<dbReference type="InterPro" id="IPR022653">
    <property type="entry name" value="De-COase2_pyr-phos_BS"/>
</dbReference>
<dbReference type="Gene3D" id="3.20.20.10">
    <property type="entry name" value="Alanine racemase"/>
    <property type="match status" value="1"/>
</dbReference>
<keyword evidence="3 6" id="KW-0663">Pyridoxal phosphate</keyword>
<comment type="caution">
    <text evidence="10">The sequence shown here is derived from an EMBL/GenBank/DDBJ whole genome shotgun (WGS) entry which is preliminary data.</text>
</comment>